<dbReference type="GO" id="GO:0000724">
    <property type="term" value="P:double-strand break repair via homologous recombination"/>
    <property type="evidence" value="ECO:0007669"/>
    <property type="project" value="TreeGrafter"/>
</dbReference>
<reference evidence="3 4" key="2">
    <citation type="submission" date="2018-11" db="EMBL/GenBank/DDBJ databases">
        <authorList>
            <consortium name="Pathogen Informatics"/>
        </authorList>
    </citation>
    <scope>NUCLEOTIDE SEQUENCE [LARGE SCALE GENOMIC DNA]</scope>
    <source>
        <strain evidence="3">Dakar</strain>
        <strain evidence="4">Dakar, Senegal</strain>
    </source>
</reference>
<dbReference type="PANTHER" id="PTHR45812:SF1">
    <property type="entry name" value="DNA POLYMERASE ZETA CATALYTIC SUBUNIT"/>
    <property type="match status" value="1"/>
</dbReference>
<organism evidence="5">
    <name type="scientific">Schistosoma curassoni</name>
    <dbReference type="NCBI Taxonomy" id="6186"/>
    <lineage>
        <taxon>Eukaryota</taxon>
        <taxon>Metazoa</taxon>
        <taxon>Spiralia</taxon>
        <taxon>Lophotrochozoa</taxon>
        <taxon>Platyhelminthes</taxon>
        <taxon>Trematoda</taxon>
        <taxon>Digenea</taxon>
        <taxon>Strigeidida</taxon>
        <taxon>Schistosomatoidea</taxon>
        <taxon>Schistosomatidae</taxon>
        <taxon>Schistosoma</taxon>
    </lineage>
</organism>
<dbReference type="InterPro" id="IPR012337">
    <property type="entry name" value="RNaseH-like_sf"/>
</dbReference>
<evidence type="ECO:0000313" key="5">
    <source>
        <dbReference type="WBParaSite" id="SCUD_0001994301-mRNA-1"/>
    </source>
</evidence>
<dbReference type="InterPro" id="IPR056447">
    <property type="entry name" value="REV3_N"/>
</dbReference>
<feature type="transmembrane region" description="Helical" evidence="1">
    <location>
        <begin position="232"/>
        <end position="251"/>
    </location>
</feature>
<evidence type="ECO:0000256" key="1">
    <source>
        <dbReference type="SAM" id="Phobius"/>
    </source>
</evidence>
<sequence>MTPGCLSIKIFSLDYYFALPNDLLDIGYSKFARCFSHRIPIIRVYGTTHTGQKICANVHGVLPYIFVELPNVESDIHEFVQSFVLSLEKSIRAKLSTLNVKDVIVFDAAVVSGLEYLLSPDSIPKCTSMELEVDISAWDILNRRDLQDNLSINPGLEAMWHEEKMRRASKCNISNERLPEMPTPDELLPIKQSGVVDLSTSEMHYLTQWTNLLYDQYTSLELQQDINCTGKLHWIFFKVIFCFFSIFICLFI</sequence>
<keyword evidence="1" id="KW-0812">Transmembrane</keyword>
<dbReference type="GO" id="GO:0005634">
    <property type="term" value="C:nucleus"/>
    <property type="evidence" value="ECO:0007669"/>
    <property type="project" value="TreeGrafter"/>
</dbReference>
<evidence type="ECO:0000259" key="2">
    <source>
        <dbReference type="Pfam" id="PF24065"/>
    </source>
</evidence>
<dbReference type="GO" id="GO:0016035">
    <property type="term" value="C:zeta DNA polymerase complex"/>
    <property type="evidence" value="ECO:0007669"/>
    <property type="project" value="InterPro"/>
</dbReference>
<dbReference type="STRING" id="6186.A0A183KXZ3"/>
<accession>A0A183KXZ3</accession>
<dbReference type="AlphaFoldDB" id="A0A183KXZ3"/>
<dbReference type="GO" id="GO:0003887">
    <property type="term" value="F:DNA-directed DNA polymerase activity"/>
    <property type="evidence" value="ECO:0007669"/>
    <property type="project" value="TreeGrafter"/>
</dbReference>
<keyword evidence="1" id="KW-1133">Transmembrane helix</keyword>
<dbReference type="WBParaSite" id="SCUD_0001994301-mRNA-1">
    <property type="protein sequence ID" value="SCUD_0001994301-mRNA-1"/>
    <property type="gene ID" value="SCUD_0001994301"/>
</dbReference>
<proteinExistence type="predicted"/>
<feature type="domain" description="DNA polymerase zeta catalytic subunit N-terminal" evidence="2">
    <location>
        <begin position="6"/>
        <end position="59"/>
    </location>
</feature>
<keyword evidence="4" id="KW-1185">Reference proteome</keyword>
<gene>
    <name evidence="3" type="ORF">SCUD_LOCUS19940</name>
</gene>
<keyword evidence="1" id="KW-0472">Membrane</keyword>
<dbReference type="InterPro" id="IPR030559">
    <property type="entry name" value="PolZ_Rev3"/>
</dbReference>
<dbReference type="EMBL" id="UZAK01043384">
    <property type="protein sequence ID" value="VDP70712.1"/>
    <property type="molecule type" value="Genomic_DNA"/>
</dbReference>
<evidence type="ECO:0000313" key="3">
    <source>
        <dbReference type="EMBL" id="VDP70712.1"/>
    </source>
</evidence>
<dbReference type="SUPFAM" id="SSF53098">
    <property type="entry name" value="Ribonuclease H-like"/>
    <property type="match status" value="1"/>
</dbReference>
<name>A0A183KXZ3_9TREM</name>
<dbReference type="Gene3D" id="3.30.342.10">
    <property type="entry name" value="DNA Polymerase, chain B, domain 1"/>
    <property type="match status" value="1"/>
</dbReference>
<dbReference type="Pfam" id="PF24065">
    <property type="entry name" value="REV3_N"/>
    <property type="match status" value="1"/>
</dbReference>
<dbReference type="GO" id="GO:0042276">
    <property type="term" value="P:error-prone translesion synthesis"/>
    <property type="evidence" value="ECO:0007669"/>
    <property type="project" value="TreeGrafter"/>
</dbReference>
<dbReference type="PANTHER" id="PTHR45812">
    <property type="entry name" value="DNA POLYMERASE ZETA CATALYTIC SUBUNIT"/>
    <property type="match status" value="1"/>
</dbReference>
<dbReference type="Proteomes" id="UP000279833">
    <property type="component" value="Unassembled WGS sequence"/>
</dbReference>
<evidence type="ECO:0000313" key="4">
    <source>
        <dbReference type="Proteomes" id="UP000279833"/>
    </source>
</evidence>
<protein>
    <submittedName>
        <fullName evidence="5">DNA_pol_B_exo1 domain-containing protein</fullName>
    </submittedName>
</protein>
<reference evidence="5" key="1">
    <citation type="submission" date="2016-06" db="UniProtKB">
        <authorList>
            <consortium name="WormBaseParasite"/>
        </authorList>
    </citation>
    <scope>IDENTIFICATION</scope>
</reference>